<dbReference type="Proteomes" id="UP001347796">
    <property type="component" value="Unassembled WGS sequence"/>
</dbReference>
<keyword evidence="2" id="KW-1185">Reference proteome</keyword>
<gene>
    <name evidence="1" type="ORF">SNE40_021527</name>
</gene>
<dbReference type="EMBL" id="JAZGQO010000018">
    <property type="protein sequence ID" value="KAK6167523.1"/>
    <property type="molecule type" value="Genomic_DNA"/>
</dbReference>
<proteinExistence type="predicted"/>
<protein>
    <submittedName>
        <fullName evidence="1">Uncharacterized protein</fullName>
    </submittedName>
</protein>
<accession>A0AAN8J0L6</accession>
<evidence type="ECO:0000313" key="1">
    <source>
        <dbReference type="EMBL" id="KAK6167523.1"/>
    </source>
</evidence>
<reference evidence="1 2" key="1">
    <citation type="submission" date="2024-01" db="EMBL/GenBank/DDBJ databases">
        <title>The genome of the rayed Mediterranean limpet Patella caerulea (Linnaeus, 1758).</title>
        <authorList>
            <person name="Anh-Thu Weber A."/>
            <person name="Halstead-Nussloch G."/>
        </authorList>
    </citation>
    <scope>NUCLEOTIDE SEQUENCE [LARGE SCALE GENOMIC DNA]</scope>
    <source>
        <strain evidence="1">AATW-2023a</strain>
        <tissue evidence="1">Whole specimen</tissue>
    </source>
</reference>
<dbReference type="AlphaFoldDB" id="A0AAN8J0L6"/>
<comment type="caution">
    <text evidence="1">The sequence shown here is derived from an EMBL/GenBank/DDBJ whole genome shotgun (WGS) entry which is preliminary data.</text>
</comment>
<organism evidence="1 2">
    <name type="scientific">Patella caerulea</name>
    <name type="common">Rayed Mediterranean limpet</name>
    <dbReference type="NCBI Taxonomy" id="87958"/>
    <lineage>
        <taxon>Eukaryota</taxon>
        <taxon>Metazoa</taxon>
        <taxon>Spiralia</taxon>
        <taxon>Lophotrochozoa</taxon>
        <taxon>Mollusca</taxon>
        <taxon>Gastropoda</taxon>
        <taxon>Patellogastropoda</taxon>
        <taxon>Patelloidea</taxon>
        <taxon>Patellidae</taxon>
        <taxon>Patella</taxon>
    </lineage>
</organism>
<sequence>MASSFLGPESPRPYAVISESYEPWFNIPRFTKDDDLSFGDVYEEKMREYLYKYLDIGTTDKICYVGEFRDSIVDILQDKFCLLTPITKVFPAHFHYAHTDYNRIVPIRIKNVGAEEYFRRMAQLPDNERNVFDKIILKDTAHFLENPREVYKNILKCLSEKGLLLIIDRPTPLNTLPISELARKRFEDYEAPYMRILKDLQDSHLHAEWEIETIPIVIQKRKWYTLLKEKYPPRFRALSHVEVMSSVRELTEGVMKYHEPIVQFSDRLLFITACAPRNPLVYPNLQRYSRNEYVPFPGLQRTYELEVTPELENMVTPRKKKEGEPFKFLW</sequence>
<name>A0AAN8J0L6_PATCE</name>
<dbReference type="Gene3D" id="3.40.50.150">
    <property type="entry name" value="Vaccinia Virus protein VP39"/>
    <property type="match status" value="1"/>
</dbReference>
<dbReference type="SUPFAM" id="SSF53335">
    <property type="entry name" value="S-adenosyl-L-methionine-dependent methyltransferases"/>
    <property type="match status" value="1"/>
</dbReference>
<dbReference type="InterPro" id="IPR029063">
    <property type="entry name" value="SAM-dependent_MTases_sf"/>
</dbReference>
<evidence type="ECO:0000313" key="2">
    <source>
        <dbReference type="Proteomes" id="UP001347796"/>
    </source>
</evidence>